<dbReference type="SUPFAM" id="SSF46785">
    <property type="entry name" value="Winged helix' DNA-binding domain"/>
    <property type="match status" value="1"/>
</dbReference>
<evidence type="ECO:0000313" key="5">
    <source>
        <dbReference type="EMBL" id="MEQ2380696.1"/>
    </source>
</evidence>
<dbReference type="RefSeq" id="WP_055175593.1">
    <property type="nucleotide sequence ID" value="NZ_DAWDAH010000005.1"/>
</dbReference>
<protein>
    <submittedName>
        <fullName evidence="5">GntR family transcriptional regulator</fullName>
    </submittedName>
</protein>
<accession>A0ABV1BY92</accession>
<dbReference type="SMART" id="SM00345">
    <property type="entry name" value="HTH_GNTR"/>
    <property type="match status" value="1"/>
</dbReference>
<keyword evidence="1" id="KW-0805">Transcription regulation</keyword>
<feature type="domain" description="HTH gntR-type" evidence="4">
    <location>
        <begin position="11"/>
        <end position="79"/>
    </location>
</feature>
<keyword evidence="2" id="KW-0238">DNA-binding</keyword>
<dbReference type="InterPro" id="IPR036388">
    <property type="entry name" value="WH-like_DNA-bd_sf"/>
</dbReference>
<dbReference type="CDD" id="cd07377">
    <property type="entry name" value="WHTH_GntR"/>
    <property type="match status" value="1"/>
</dbReference>
<dbReference type="PANTHER" id="PTHR38445">
    <property type="entry name" value="HTH-TYPE TRANSCRIPTIONAL REPRESSOR YTRA"/>
    <property type="match status" value="1"/>
</dbReference>
<reference evidence="5 6" key="1">
    <citation type="submission" date="2024-03" db="EMBL/GenBank/DDBJ databases">
        <title>Human intestinal bacterial collection.</title>
        <authorList>
            <person name="Pauvert C."/>
            <person name="Hitch T.C.A."/>
            <person name="Clavel T."/>
        </authorList>
    </citation>
    <scope>NUCLEOTIDE SEQUENCE [LARGE SCALE GENOMIC DNA]</scope>
    <source>
        <strain evidence="5 6">CLA-AA-H255</strain>
    </source>
</reference>
<dbReference type="PANTHER" id="PTHR38445:SF12">
    <property type="entry name" value="GNTR-FAMILY TRANSCRIPTIONAL REGULATOR"/>
    <property type="match status" value="1"/>
</dbReference>
<gene>
    <name evidence="5" type="ORF">WMO14_12615</name>
</gene>
<evidence type="ECO:0000313" key="6">
    <source>
        <dbReference type="Proteomes" id="UP001442364"/>
    </source>
</evidence>
<dbReference type="PROSITE" id="PS50949">
    <property type="entry name" value="HTH_GNTR"/>
    <property type="match status" value="1"/>
</dbReference>
<dbReference type="EMBL" id="JBBMER010000012">
    <property type="protein sequence ID" value="MEQ2380696.1"/>
    <property type="molecule type" value="Genomic_DNA"/>
</dbReference>
<evidence type="ECO:0000256" key="3">
    <source>
        <dbReference type="ARBA" id="ARBA00023163"/>
    </source>
</evidence>
<organism evidence="5 6">
    <name type="scientific">[Lactobacillus] rogosae</name>
    <dbReference type="NCBI Taxonomy" id="706562"/>
    <lineage>
        <taxon>Bacteria</taxon>
        <taxon>Bacillati</taxon>
        <taxon>Bacillota</taxon>
        <taxon>Clostridia</taxon>
        <taxon>Lachnospirales</taxon>
        <taxon>Lachnospiraceae</taxon>
        <taxon>Lachnospira</taxon>
    </lineage>
</organism>
<dbReference type="Pfam" id="PF00392">
    <property type="entry name" value="GntR"/>
    <property type="match status" value="1"/>
</dbReference>
<keyword evidence="3" id="KW-0804">Transcription</keyword>
<sequence>MIIELDMNSSTPIYVQLRNQIVMGIGRGELKLGESLPTVRQLAQDIGVNTMTVNKAYQILKTEGYIKIDRRHGAIVSDNIDMDIVFREKLENELELLLAEAAINGMDKRDFLSMCNEIYSKIKVSGDSEPKTT</sequence>
<dbReference type="PRINTS" id="PR00035">
    <property type="entry name" value="HTHGNTR"/>
</dbReference>
<dbReference type="Gene3D" id="1.10.10.10">
    <property type="entry name" value="Winged helix-like DNA-binding domain superfamily/Winged helix DNA-binding domain"/>
    <property type="match status" value="1"/>
</dbReference>
<comment type="caution">
    <text evidence="5">The sequence shown here is derived from an EMBL/GenBank/DDBJ whole genome shotgun (WGS) entry which is preliminary data.</text>
</comment>
<proteinExistence type="predicted"/>
<evidence type="ECO:0000259" key="4">
    <source>
        <dbReference type="PROSITE" id="PS50949"/>
    </source>
</evidence>
<name>A0ABV1BY92_9FIRM</name>
<evidence type="ECO:0000256" key="1">
    <source>
        <dbReference type="ARBA" id="ARBA00023015"/>
    </source>
</evidence>
<keyword evidence="6" id="KW-1185">Reference proteome</keyword>
<dbReference type="InterPro" id="IPR000524">
    <property type="entry name" value="Tscrpt_reg_HTH_GntR"/>
</dbReference>
<dbReference type="Proteomes" id="UP001442364">
    <property type="component" value="Unassembled WGS sequence"/>
</dbReference>
<evidence type="ECO:0000256" key="2">
    <source>
        <dbReference type="ARBA" id="ARBA00023125"/>
    </source>
</evidence>
<dbReference type="InterPro" id="IPR036390">
    <property type="entry name" value="WH_DNA-bd_sf"/>
</dbReference>